<reference evidence="4 5" key="1">
    <citation type="submission" date="2023-09" db="EMBL/GenBank/DDBJ databases">
        <authorList>
            <person name="Rey-Velasco X."/>
        </authorList>
    </citation>
    <scope>NUCLEOTIDE SEQUENCE [LARGE SCALE GENOMIC DNA]</scope>
    <source>
        <strain evidence="4 5">F363</strain>
    </source>
</reference>
<dbReference type="Gene3D" id="3.90.550.10">
    <property type="entry name" value="Spore Coat Polysaccharide Biosynthesis Protein SpsA, Chain A"/>
    <property type="match status" value="1"/>
</dbReference>
<dbReference type="Pfam" id="PF00535">
    <property type="entry name" value="Glycos_transf_2"/>
    <property type="match status" value="1"/>
</dbReference>
<keyword evidence="2 4" id="KW-0808">Transferase</keyword>
<dbReference type="Proteomes" id="UP001262889">
    <property type="component" value="Unassembled WGS sequence"/>
</dbReference>
<keyword evidence="1 4" id="KW-0328">Glycosyltransferase</keyword>
<dbReference type="PANTHER" id="PTHR22916:SF51">
    <property type="entry name" value="GLYCOSYLTRANSFERASE EPSH-RELATED"/>
    <property type="match status" value="1"/>
</dbReference>
<dbReference type="EMBL" id="JAVRHQ010000004">
    <property type="protein sequence ID" value="MDT0642281.1"/>
    <property type="molecule type" value="Genomic_DNA"/>
</dbReference>
<dbReference type="GO" id="GO:0016757">
    <property type="term" value="F:glycosyltransferase activity"/>
    <property type="evidence" value="ECO:0007669"/>
    <property type="project" value="UniProtKB-KW"/>
</dbReference>
<sequence>MISIIVPIYNAENYLFNCIESILGQSYQKFQIILVDDGSTDNSLSICTKFASNDGRIKVLTKSNGGVSSARNAGLKNSTGKYILQIDADDILLDDALLELVTQAENNGSDIVIGDYIIENSSSKDIVRHKPIIDYDHLLLMILEGKVHAALWNKLISKKLFYGLQFEEGRDYMEDKLILIKILTKKPKVSTLHKTVYRYIQRETSYSNKLSSESFLAYEFVINQSEKLLSENPQFLKPIRNMKLSYKLFVLLNREQSGTGIANIFHEVNDEVFGNNSLSPVHKILLWSAINNFNLPLKIYRFQRALVRN</sequence>
<keyword evidence="5" id="KW-1185">Reference proteome</keyword>
<organism evidence="4 5">
    <name type="scientific">Autumnicola tepida</name>
    <dbReference type="NCBI Taxonomy" id="3075595"/>
    <lineage>
        <taxon>Bacteria</taxon>
        <taxon>Pseudomonadati</taxon>
        <taxon>Bacteroidota</taxon>
        <taxon>Flavobacteriia</taxon>
        <taxon>Flavobacteriales</taxon>
        <taxon>Flavobacteriaceae</taxon>
        <taxon>Autumnicola</taxon>
    </lineage>
</organism>
<protein>
    <submittedName>
        <fullName evidence="4">Glycosyltransferase family 2 protein</fullName>
        <ecNumber evidence="4">2.4.-.-</ecNumber>
    </submittedName>
</protein>
<dbReference type="PANTHER" id="PTHR22916">
    <property type="entry name" value="GLYCOSYLTRANSFERASE"/>
    <property type="match status" value="1"/>
</dbReference>
<name>A0ABU3C7G3_9FLAO</name>
<dbReference type="CDD" id="cd00761">
    <property type="entry name" value="Glyco_tranf_GTA_type"/>
    <property type="match status" value="1"/>
</dbReference>
<evidence type="ECO:0000259" key="3">
    <source>
        <dbReference type="Pfam" id="PF00535"/>
    </source>
</evidence>
<evidence type="ECO:0000256" key="1">
    <source>
        <dbReference type="ARBA" id="ARBA00022676"/>
    </source>
</evidence>
<proteinExistence type="predicted"/>
<dbReference type="InterPro" id="IPR029044">
    <property type="entry name" value="Nucleotide-diphossugar_trans"/>
</dbReference>
<keyword evidence="4" id="KW-0560">Oxidoreductase</keyword>
<gene>
    <name evidence="4" type="ORF">RM553_05485</name>
</gene>
<feature type="domain" description="Glycosyltransferase 2-like" evidence="3">
    <location>
        <begin position="3"/>
        <end position="161"/>
    </location>
</feature>
<evidence type="ECO:0000313" key="5">
    <source>
        <dbReference type="Proteomes" id="UP001262889"/>
    </source>
</evidence>
<evidence type="ECO:0000313" key="4">
    <source>
        <dbReference type="EMBL" id="MDT0642281.1"/>
    </source>
</evidence>
<accession>A0ABU3C7G3</accession>
<dbReference type="EC" id="2.4.-.-" evidence="4"/>
<dbReference type="SUPFAM" id="SSF53448">
    <property type="entry name" value="Nucleotide-diphospho-sugar transferases"/>
    <property type="match status" value="1"/>
</dbReference>
<evidence type="ECO:0000256" key="2">
    <source>
        <dbReference type="ARBA" id="ARBA00022679"/>
    </source>
</evidence>
<dbReference type="InterPro" id="IPR001173">
    <property type="entry name" value="Glyco_trans_2-like"/>
</dbReference>
<comment type="caution">
    <text evidence="4">The sequence shown here is derived from an EMBL/GenBank/DDBJ whole genome shotgun (WGS) entry which is preliminary data.</text>
</comment>
<dbReference type="GO" id="GO:0016491">
    <property type="term" value="F:oxidoreductase activity"/>
    <property type="evidence" value="ECO:0007669"/>
    <property type="project" value="UniProtKB-KW"/>
</dbReference>
<dbReference type="RefSeq" id="WP_311533953.1">
    <property type="nucleotide sequence ID" value="NZ_JAVRHQ010000004.1"/>
</dbReference>